<feature type="domain" description="Cation/H+ exchanger transmembrane" evidence="11">
    <location>
        <begin position="12"/>
        <end position="382"/>
    </location>
</feature>
<gene>
    <name evidence="13" type="ORF">DFQ08_101816</name>
</gene>
<feature type="transmembrane region" description="Helical" evidence="10">
    <location>
        <begin position="6"/>
        <end position="23"/>
    </location>
</feature>
<keyword evidence="7" id="KW-0406">Ion transport</keyword>
<keyword evidence="9" id="KW-0739">Sodium transport</keyword>
<evidence type="ECO:0000256" key="2">
    <source>
        <dbReference type="ARBA" id="ARBA00022448"/>
    </source>
</evidence>
<dbReference type="AlphaFoldDB" id="A0A368ZQ12"/>
<sequence>MEGFDILNLFIVLLAAWGGGALIKRIGYPAILGELLIGVIIGPPLLGFVESSSTLVILAEAGVILLMAYIGMEINFKDLGKASWAGLLAAVGGFVVPFALGYYVVTLSGGTSMAGLFVGIAVGVTSLATKSRILVDLNLLDTRIAYVLMAGALISDTLALIIFAGLSSFIDAGAVNMSEILLIIGKIILFFGFSTAFGLYILPRIGQWMAKKNIENRTTYFTLLLLIVFGLSELAELVGLHGILGAFIAGVFIKDGVFKDQITKDITHVFHDVSVGFMAPIFFVTAGFHVTLDVFQTDLGLLLAIVGVAFAGKILGTVIFYLPSRNGWREGLAVGTGMNGRGAVEIVIAGIGLQKGIISQEIFSILVFMAIITTLSVPVLLTWSTNWLKKRGELVKQFSREGYLILGANPLALLLGKHLSEHNKVVFIDANKGICENAKHKGFNCVHGNILDEATLKEASAKDFRTFLALTVNNEINLLASQLVNDTFYIPEKYIVISPITEIGGSINLLQSVSASTLFSGKVDLQPWIQKTQDLNYKEVEVTSDKKIATREWVKTQFSKNKTVLPLVIVDISGVKRPFRFNDSIEEDEKVIYIV</sequence>
<evidence type="ECO:0000256" key="1">
    <source>
        <dbReference type="ARBA" id="ARBA00004141"/>
    </source>
</evidence>
<reference evidence="13 14" key="1">
    <citation type="submission" date="2018-07" db="EMBL/GenBank/DDBJ databases">
        <title>Genomic Encyclopedia of Type Strains, Phase III (KMG-III): the genomes of soil and plant-associated and newly described type strains.</title>
        <authorList>
            <person name="Whitman W."/>
        </authorList>
    </citation>
    <scope>NUCLEOTIDE SEQUENCE [LARGE SCALE GENOMIC DNA]</scope>
    <source>
        <strain evidence="13 14">CECT 7958</strain>
    </source>
</reference>
<feature type="transmembrane region" description="Helical" evidence="10">
    <location>
        <begin position="273"/>
        <end position="292"/>
    </location>
</feature>
<dbReference type="InterPro" id="IPR003148">
    <property type="entry name" value="RCK_N"/>
</dbReference>
<protein>
    <submittedName>
        <fullName evidence="13">Kef-type K+ transport system membrane component KefB</fullName>
    </submittedName>
</protein>
<evidence type="ECO:0000256" key="3">
    <source>
        <dbReference type="ARBA" id="ARBA00022449"/>
    </source>
</evidence>
<keyword evidence="14" id="KW-1185">Reference proteome</keyword>
<evidence type="ECO:0000256" key="7">
    <source>
        <dbReference type="ARBA" id="ARBA00023065"/>
    </source>
</evidence>
<dbReference type="Pfam" id="PF00999">
    <property type="entry name" value="Na_H_Exchanger"/>
    <property type="match status" value="1"/>
</dbReference>
<evidence type="ECO:0000256" key="9">
    <source>
        <dbReference type="ARBA" id="ARBA00023201"/>
    </source>
</evidence>
<dbReference type="InterPro" id="IPR006153">
    <property type="entry name" value="Cation/H_exchanger_TM"/>
</dbReference>
<accession>A0A368ZQ12</accession>
<dbReference type="GO" id="GO:1902600">
    <property type="term" value="P:proton transmembrane transport"/>
    <property type="evidence" value="ECO:0007669"/>
    <property type="project" value="InterPro"/>
</dbReference>
<dbReference type="EMBL" id="QPJO01000001">
    <property type="protein sequence ID" value="RCW94013.1"/>
    <property type="molecule type" value="Genomic_DNA"/>
</dbReference>
<dbReference type="Pfam" id="PF02254">
    <property type="entry name" value="TrkA_N"/>
    <property type="match status" value="1"/>
</dbReference>
<dbReference type="InterPro" id="IPR036291">
    <property type="entry name" value="NAD(P)-bd_dom_sf"/>
</dbReference>
<dbReference type="RefSeq" id="WP_114308490.1">
    <property type="nucleotide sequence ID" value="NZ_QPJO01000001.1"/>
</dbReference>
<evidence type="ECO:0000313" key="14">
    <source>
        <dbReference type="Proteomes" id="UP000253436"/>
    </source>
</evidence>
<evidence type="ECO:0000256" key="5">
    <source>
        <dbReference type="ARBA" id="ARBA00022989"/>
    </source>
</evidence>
<dbReference type="PANTHER" id="PTHR43562:SF3">
    <property type="entry name" value="SODIUM ION_PROTON EXCHANGER (EUROFUNG)"/>
    <property type="match status" value="1"/>
</dbReference>
<evidence type="ECO:0000256" key="6">
    <source>
        <dbReference type="ARBA" id="ARBA00023053"/>
    </source>
</evidence>
<dbReference type="GO" id="GO:0016020">
    <property type="term" value="C:membrane"/>
    <property type="evidence" value="ECO:0007669"/>
    <property type="project" value="UniProtKB-SubCell"/>
</dbReference>
<feature type="transmembrane region" description="Helical" evidence="10">
    <location>
        <begin position="111"/>
        <end position="133"/>
    </location>
</feature>
<organism evidence="13 14">
    <name type="scientific">Winogradskyella arenosi</name>
    <dbReference type="NCBI Taxonomy" id="533325"/>
    <lineage>
        <taxon>Bacteria</taxon>
        <taxon>Pseudomonadati</taxon>
        <taxon>Bacteroidota</taxon>
        <taxon>Flavobacteriia</taxon>
        <taxon>Flavobacteriales</taxon>
        <taxon>Flavobacteriaceae</taxon>
        <taxon>Winogradskyella</taxon>
    </lineage>
</organism>
<feature type="transmembrane region" description="Helical" evidence="10">
    <location>
        <begin position="55"/>
        <end position="72"/>
    </location>
</feature>
<dbReference type="Gene3D" id="3.40.50.720">
    <property type="entry name" value="NAD(P)-binding Rossmann-like Domain"/>
    <property type="match status" value="1"/>
</dbReference>
<dbReference type="GO" id="GO:0006813">
    <property type="term" value="P:potassium ion transport"/>
    <property type="evidence" value="ECO:0007669"/>
    <property type="project" value="InterPro"/>
</dbReference>
<dbReference type="InterPro" id="IPR038770">
    <property type="entry name" value="Na+/solute_symporter_sf"/>
</dbReference>
<evidence type="ECO:0000256" key="8">
    <source>
        <dbReference type="ARBA" id="ARBA00023136"/>
    </source>
</evidence>
<evidence type="ECO:0000313" key="13">
    <source>
        <dbReference type="EMBL" id="RCW94013.1"/>
    </source>
</evidence>
<feature type="transmembrane region" description="Helical" evidence="10">
    <location>
        <begin position="180"/>
        <end position="202"/>
    </location>
</feature>
<dbReference type="PANTHER" id="PTHR43562">
    <property type="entry name" value="NAPA-TYPE SODIUM/HYDROGEN ANTIPORTER"/>
    <property type="match status" value="1"/>
</dbReference>
<keyword evidence="2" id="KW-0813">Transport</keyword>
<dbReference type="GO" id="GO:0015297">
    <property type="term" value="F:antiporter activity"/>
    <property type="evidence" value="ECO:0007669"/>
    <property type="project" value="UniProtKB-KW"/>
</dbReference>
<proteinExistence type="predicted"/>
<feature type="transmembrane region" description="Helical" evidence="10">
    <location>
        <begin position="30"/>
        <end position="49"/>
    </location>
</feature>
<feature type="transmembrane region" description="Helical" evidence="10">
    <location>
        <begin position="223"/>
        <end position="253"/>
    </location>
</feature>
<evidence type="ECO:0000256" key="4">
    <source>
        <dbReference type="ARBA" id="ARBA00022692"/>
    </source>
</evidence>
<comment type="caution">
    <text evidence="13">The sequence shown here is derived from an EMBL/GenBank/DDBJ whole genome shotgun (WGS) entry which is preliminary data.</text>
</comment>
<evidence type="ECO:0000256" key="10">
    <source>
        <dbReference type="SAM" id="Phobius"/>
    </source>
</evidence>
<feature type="transmembrane region" description="Helical" evidence="10">
    <location>
        <begin position="145"/>
        <end position="168"/>
    </location>
</feature>
<name>A0A368ZQ12_9FLAO</name>
<comment type="subcellular location">
    <subcellularLocation>
        <location evidence="1">Membrane</location>
        <topology evidence="1">Multi-pass membrane protein</topology>
    </subcellularLocation>
</comment>
<dbReference type="Proteomes" id="UP000253436">
    <property type="component" value="Unassembled WGS sequence"/>
</dbReference>
<feature type="domain" description="RCK N-terminal" evidence="12">
    <location>
        <begin position="403"/>
        <end position="490"/>
    </location>
</feature>
<dbReference type="OrthoDB" id="9793589at2"/>
<keyword evidence="6" id="KW-0915">Sodium</keyword>
<dbReference type="SUPFAM" id="SSF51735">
    <property type="entry name" value="NAD(P)-binding Rossmann-fold domains"/>
    <property type="match status" value="1"/>
</dbReference>
<dbReference type="Gene3D" id="1.20.1530.20">
    <property type="match status" value="1"/>
</dbReference>
<feature type="transmembrane region" description="Helical" evidence="10">
    <location>
        <begin position="84"/>
        <end position="105"/>
    </location>
</feature>
<keyword evidence="4 10" id="KW-0812">Transmembrane</keyword>
<dbReference type="GO" id="GO:0006814">
    <property type="term" value="P:sodium ion transport"/>
    <property type="evidence" value="ECO:0007669"/>
    <property type="project" value="UniProtKB-KW"/>
</dbReference>
<keyword evidence="5 10" id="KW-1133">Transmembrane helix</keyword>
<feature type="transmembrane region" description="Helical" evidence="10">
    <location>
        <begin position="362"/>
        <end position="383"/>
    </location>
</feature>
<feature type="transmembrane region" description="Helical" evidence="10">
    <location>
        <begin position="299"/>
        <end position="322"/>
    </location>
</feature>
<evidence type="ECO:0000259" key="12">
    <source>
        <dbReference type="Pfam" id="PF02254"/>
    </source>
</evidence>
<keyword evidence="8 10" id="KW-0472">Membrane</keyword>
<keyword evidence="3" id="KW-0050">Antiport</keyword>
<evidence type="ECO:0000259" key="11">
    <source>
        <dbReference type="Pfam" id="PF00999"/>
    </source>
</evidence>